<gene>
    <name evidence="1" type="ORF">C8A03DRAFT_33217</name>
</gene>
<reference evidence="1" key="2">
    <citation type="submission" date="2023-05" db="EMBL/GenBank/DDBJ databases">
        <authorList>
            <consortium name="Lawrence Berkeley National Laboratory"/>
            <person name="Steindorff A."/>
            <person name="Hensen N."/>
            <person name="Bonometti L."/>
            <person name="Westerberg I."/>
            <person name="Brannstrom I.O."/>
            <person name="Guillou S."/>
            <person name="Cros-Aarteil S."/>
            <person name="Calhoun S."/>
            <person name="Haridas S."/>
            <person name="Kuo A."/>
            <person name="Mondo S."/>
            <person name="Pangilinan J."/>
            <person name="Riley R."/>
            <person name="Labutti K."/>
            <person name="Andreopoulos B."/>
            <person name="Lipzen A."/>
            <person name="Chen C."/>
            <person name="Yanf M."/>
            <person name="Daum C."/>
            <person name="Ng V."/>
            <person name="Clum A."/>
            <person name="Ohm R."/>
            <person name="Martin F."/>
            <person name="Silar P."/>
            <person name="Natvig D."/>
            <person name="Lalanne C."/>
            <person name="Gautier V."/>
            <person name="Ament-Velasquez S.L."/>
            <person name="Kruys A."/>
            <person name="Hutchinson M.I."/>
            <person name="Powell A.J."/>
            <person name="Barry K."/>
            <person name="Miller A.N."/>
            <person name="Grigoriev I.V."/>
            <person name="Debuchy R."/>
            <person name="Gladieux P."/>
            <person name="Thoren M.H."/>
            <person name="Johannesson H."/>
        </authorList>
    </citation>
    <scope>NUCLEOTIDE SEQUENCE</scope>
    <source>
        <strain evidence="1">CBS 532.94</strain>
    </source>
</reference>
<keyword evidence="2" id="KW-1185">Reference proteome</keyword>
<accession>A0AAN7H7I5</accession>
<dbReference type="AlphaFoldDB" id="A0AAN7H7I5"/>
<dbReference type="EMBL" id="MU860084">
    <property type="protein sequence ID" value="KAK4238756.1"/>
    <property type="molecule type" value="Genomic_DNA"/>
</dbReference>
<sequence length="443" mass="51218">MDSLPNEVKLTILWLLDDERDRDALVAAYPSWKDAVEYDDSFRTVKVDPAGVHRMPLKDFLERFKDSSIRQRQLLRDVKVGFHLDKNTYVCSLDLHRSFVDRWILTKAVQEVFDTLRQLEDRVRSENNITLVPIRLSFTTCTESIPPCDITNCSFLRMEMEVKNALPLTHNPLTLFLEKQHAPEVPYAAREPSFPWLRGVHDFVFRNQGLLRYLGPLDVMVIARQMRSLRRLRLEFDEDELWSTKSKDGWRSSICYAVASNLYETFPIEEVHIHIGHHSLRDDIDLAALRPKYHGRPPFPALRTFRLHFGPDTTDAKWFFVEEPSERPLPPPLRRRTLPNNRTINPLLRGAAKAVKAMEKIETFSMCLADKFYFEVVKRVFEVHFVKAGGKKPEDDTGSGGRPTLTFKLGEKVDTWWPADNVLAAWRSAAGGNEAGLEILFVE</sequence>
<name>A0AAN7H7I5_9PEZI</name>
<evidence type="ECO:0000313" key="1">
    <source>
        <dbReference type="EMBL" id="KAK4238756.1"/>
    </source>
</evidence>
<proteinExistence type="predicted"/>
<comment type="caution">
    <text evidence="1">The sequence shown here is derived from an EMBL/GenBank/DDBJ whole genome shotgun (WGS) entry which is preliminary data.</text>
</comment>
<organism evidence="1 2">
    <name type="scientific">Achaetomium macrosporum</name>
    <dbReference type="NCBI Taxonomy" id="79813"/>
    <lineage>
        <taxon>Eukaryota</taxon>
        <taxon>Fungi</taxon>
        <taxon>Dikarya</taxon>
        <taxon>Ascomycota</taxon>
        <taxon>Pezizomycotina</taxon>
        <taxon>Sordariomycetes</taxon>
        <taxon>Sordariomycetidae</taxon>
        <taxon>Sordariales</taxon>
        <taxon>Chaetomiaceae</taxon>
        <taxon>Achaetomium</taxon>
    </lineage>
</organism>
<evidence type="ECO:0000313" key="2">
    <source>
        <dbReference type="Proteomes" id="UP001303760"/>
    </source>
</evidence>
<dbReference type="Proteomes" id="UP001303760">
    <property type="component" value="Unassembled WGS sequence"/>
</dbReference>
<protein>
    <submittedName>
        <fullName evidence="1">Uncharacterized protein</fullName>
    </submittedName>
</protein>
<reference evidence="1" key="1">
    <citation type="journal article" date="2023" name="Mol. Phylogenet. Evol.">
        <title>Genome-scale phylogeny and comparative genomics of the fungal order Sordariales.</title>
        <authorList>
            <person name="Hensen N."/>
            <person name="Bonometti L."/>
            <person name="Westerberg I."/>
            <person name="Brannstrom I.O."/>
            <person name="Guillou S."/>
            <person name="Cros-Aarteil S."/>
            <person name="Calhoun S."/>
            <person name="Haridas S."/>
            <person name="Kuo A."/>
            <person name="Mondo S."/>
            <person name="Pangilinan J."/>
            <person name="Riley R."/>
            <person name="LaButti K."/>
            <person name="Andreopoulos B."/>
            <person name="Lipzen A."/>
            <person name="Chen C."/>
            <person name="Yan M."/>
            <person name="Daum C."/>
            <person name="Ng V."/>
            <person name="Clum A."/>
            <person name="Steindorff A."/>
            <person name="Ohm R.A."/>
            <person name="Martin F."/>
            <person name="Silar P."/>
            <person name="Natvig D.O."/>
            <person name="Lalanne C."/>
            <person name="Gautier V."/>
            <person name="Ament-Velasquez S.L."/>
            <person name="Kruys A."/>
            <person name="Hutchinson M.I."/>
            <person name="Powell A.J."/>
            <person name="Barry K."/>
            <person name="Miller A.N."/>
            <person name="Grigoriev I.V."/>
            <person name="Debuchy R."/>
            <person name="Gladieux P."/>
            <person name="Hiltunen Thoren M."/>
            <person name="Johannesson H."/>
        </authorList>
    </citation>
    <scope>NUCLEOTIDE SEQUENCE</scope>
    <source>
        <strain evidence="1">CBS 532.94</strain>
    </source>
</reference>